<feature type="region of interest" description="Disordered" evidence="1">
    <location>
        <begin position="1"/>
        <end position="26"/>
    </location>
</feature>
<accession>A0ABZ1W2S4</accession>
<dbReference type="RefSeq" id="WP_329500274.1">
    <property type="nucleotide sequence ID" value="NZ_CP108460.1"/>
</dbReference>
<gene>
    <name evidence="2" type="ORF">OG469_06220</name>
</gene>
<proteinExistence type="predicted"/>
<protein>
    <submittedName>
        <fullName evidence="2">Uncharacterized protein</fullName>
    </submittedName>
</protein>
<evidence type="ECO:0000256" key="1">
    <source>
        <dbReference type="SAM" id="MobiDB-lite"/>
    </source>
</evidence>
<dbReference type="Proteomes" id="UP001432014">
    <property type="component" value="Chromosome"/>
</dbReference>
<dbReference type="EMBL" id="CP108482">
    <property type="protein sequence ID" value="WUS55145.1"/>
    <property type="molecule type" value="Genomic_DNA"/>
</dbReference>
<organism evidence="2 3">
    <name type="scientific">Kitasatospora herbaricolor</name>
    <dbReference type="NCBI Taxonomy" id="68217"/>
    <lineage>
        <taxon>Bacteria</taxon>
        <taxon>Bacillati</taxon>
        <taxon>Actinomycetota</taxon>
        <taxon>Actinomycetes</taxon>
        <taxon>Kitasatosporales</taxon>
        <taxon>Streptomycetaceae</taxon>
        <taxon>Kitasatospora</taxon>
    </lineage>
</organism>
<sequence>MSEEAAGVITTGGHPPVRPGEESPALSVPVPLLAGVEAEDDIEPHIWRGID</sequence>
<keyword evidence="3" id="KW-1185">Reference proteome</keyword>
<evidence type="ECO:0000313" key="2">
    <source>
        <dbReference type="EMBL" id="WUS55145.1"/>
    </source>
</evidence>
<evidence type="ECO:0000313" key="3">
    <source>
        <dbReference type="Proteomes" id="UP001432014"/>
    </source>
</evidence>
<reference evidence="2 3" key="1">
    <citation type="submission" date="2022-10" db="EMBL/GenBank/DDBJ databases">
        <title>The complete genomes of actinobacterial strains from the NBC collection.</title>
        <authorList>
            <person name="Joergensen T.S."/>
            <person name="Alvarez Arevalo M."/>
            <person name="Sterndorff E.B."/>
            <person name="Faurdal D."/>
            <person name="Vuksanovic O."/>
            <person name="Mourched A.-S."/>
            <person name="Charusanti P."/>
            <person name="Shaw S."/>
            <person name="Blin K."/>
            <person name="Weber T."/>
        </authorList>
    </citation>
    <scope>NUCLEOTIDE SEQUENCE [LARGE SCALE GENOMIC DNA]</scope>
    <source>
        <strain evidence="2 3">NBC_01247</strain>
    </source>
</reference>
<name>A0ABZ1W2S4_9ACTN</name>